<dbReference type="Gene3D" id="1.10.10.60">
    <property type="entry name" value="Homeodomain-like"/>
    <property type="match status" value="1"/>
</dbReference>
<dbReference type="EMBL" id="QPKV01000016">
    <property type="protein sequence ID" value="RDC54221.1"/>
    <property type="molecule type" value="Genomic_DNA"/>
</dbReference>
<dbReference type="InterPro" id="IPR028082">
    <property type="entry name" value="Peripla_BP_I"/>
</dbReference>
<dbReference type="EC" id="2.7.13.3" evidence="2"/>
<evidence type="ECO:0000256" key="7">
    <source>
        <dbReference type="ARBA" id="ARBA00022840"/>
    </source>
</evidence>
<dbReference type="GO" id="GO:0005524">
    <property type="term" value="F:ATP binding"/>
    <property type="evidence" value="ECO:0007669"/>
    <property type="project" value="UniProtKB-KW"/>
</dbReference>
<evidence type="ECO:0000256" key="14">
    <source>
        <dbReference type="SAM" id="Phobius"/>
    </source>
</evidence>
<keyword evidence="11" id="KW-0804">Transcription</keyword>
<organism evidence="18 19">
    <name type="scientific">Pedobacter chinensis</name>
    <dbReference type="NCBI Taxonomy" id="2282421"/>
    <lineage>
        <taxon>Bacteria</taxon>
        <taxon>Pseudomonadati</taxon>
        <taxon>Bacteroidota</taxon>
        <taxon>Sphingobacteriia</taxon>
        <taxon>Sphingobacteriales</taxon>
        <taxon>Sphingobacteriaceae</taxon>
        <taxon>Pedobacter</taxon>
    </lineage>
</organism>
<dbReference type="GO" id="GO:0000155">
    <property type="term" value="F:phosphorelay sensor kinase activity"/>
    <property type="evidence" value="ECO:0007669"/>
    <property type="project" value="InterPro"/>
</dbReference>
<evidence type="ECO:0000256" key="8">
    <source>
        <dbReference type="ARBA" id="ARBA00023012"/>
    </source>
</evidence>
<evidence type="ECO:0000256" key="11">
    <source>
        <dbReference type="ARBA" id="ARBA00023163"/>
    </source>
</evidence>
<dbReference type="FunFam" id="3.30.565.10:FF:000037">
    <property type="entry name" value="Hybrid sensor histidine kinase/response regulator"/>
    <property type="match status" value="1"/>
</dbReference>
<dbReference type="InterPro" id="IPR011006">
    <property type="entry name" value="CheY-like_superfamily"/>
</dbReference>
<dbReference type="SMART" id="SM00448">
    <property type="entry name" value="REC"/>
    <property type="match status" value="1"/>
</dbReference>
<dbReference type="InterPro" id="IPR003661">
    <property type="entry name" value="HisK_dim/P_dom"/>
</dbReference>
<keyword evidence="10" id="KW-0238">DNA-binding</keyword>
<dbReference type="InterPro" id="IPR009057">
    <property type="entry name" value="Homeodomain-like_sf"/>
</dbReference>
<dbReference type="PROSITE" id="PS50110">
    <property type="entry name" value="RESPONSE_REGULATORY"/>
    <property type="match status" value="1"/>
</dbReference>
<dbReference type="PANTHER" id="PTHR43547">
    <property type="entry name" value="TWO-COMPONENT HISTIDINE KINASE"/>
    <property type="match status" value="1"/>
</dbReference>
<keyword evidence="14" id="KW-0472">Membrane</keyword>
<comment type="caution">
    <text evidence="18">The sequence shown here is derived from an EMBL/GenBank/DDBJ whole genome shotgun (WGS) entry which is preliminary data.</text>
</comment>
<dbReference type="InterPro" id="IPR003594">
    <property type="entry name" value="HATPase_dom"/>
</dbReference>
<accession>A0A369PNN9</accession>
<dbReference type="SUPFAM" id="SSF53822">
    <property type="entry name" value="Periplasmic binding protein-like I"/>
    <property type="match status" value="1"/>
</dbReference>
<dbReference type="Pfam" id="PF00512">
    <property type="entry name" value="HisKA"/>
    <property type="match status" value="1"/>
</dbReference>
<dbReference type="InterPro" id="IPR025997">
    <property type="entry name" value="SBP_2_dom"/>
</dbReference>
<keyword evidence="7" id="KW-0067">ATP-binding</keyword>
<dbReference type="AlphaFoldDB" id="A0A369PNN9"/>
<reference evidence="18 19" key="1">
    <citation type="submission" date="2018-07" db="EMBL/GenBank/DDBJ databases">
        <title>Pedobacter sp. nov., isolated from soil.</title>
        <authorList>
            <person name="Zhou L.Y."/>
            <person name="Du Z.J."/>
        </authorList>
    </citation>
    <scope>NUCLEOTIDE SEQUENCE [LARGE SCALE GENOMIC DNA]</scope>
    <source>
        <strain evidence="18 19">JDX94</strain>
    </source>
</reference>
<evidence type="ECO:0000259" key="16">
    <source>
        <dbReference type="PROSITE" id="PS50109"/>
    </source>
</evidence>
<feature type="domain" description="HTH araC/xylS-type" evidence="15">
    <location>
        <begin position="803"/>
        <end position="902"/>
    </location>
</feature>
<evidence type="ECO:0000256" key="3">
    <source>
        <dbReference type="ARBA" id="ARBA00022553"/>
    </source>
</evidence>
<feature type="domain" description="Histidine kinase" evidence="16">
    <location>
        <begin position="394"/>
        <end position="608"/>
    </location>
</feature>
<evidence type="ECO:0000256" key="6">
    <source>
        <dbReference type="ARBA" id="ARBA00022777"/>
    </source>
</evidence>
<evidence type="ECO:0000256" key="9">
    <source>
        <dbReference type="ARBA" id="ARBA00023015"/>
    </source>
</evidence>
<dbReference type="Proteomes" id="UP000253961">
    <property type="component" value="Unassembled WGS sequence"/>
</dbReference>
<keyword evidence="5" id="KW-0547">Nucleotide-binding</keyword>
<evidence type="ECO:0000313" key="18">
    <source>
        <dbReference type="EMBL" id="RDC54221.1"/>
    </source>
</evidence>
<dbReference type="Gene3D" id="1.10.287.130">
    <property type="match status" value="1"/>
</dbReference>
<name>A0A369PNN9_9SPHI</name>
<dbReference type="Pfam" id="PF12833">
    <property type="entry name" value="HTH_18"/>
    <property type="match status" value="1"/>
</dbReference>
<dbReference type="Pfam" id="PF02518">
    <property type="entry name" value="HATPase_c"/>
    <property type="match status" value="1"/>
</dbReference>
<dbReference type="SUPFAM" id="SSF52172">
    <property type="entry name" value="CheY-like"/>
    <property type="match status" value="1"/>
</dbReference>
<keyword evidence="14" id="KW-1133">Transmembrane helix</keyword>
<dbReference type="CDD" id="cd00082">
    <property type="entry name" value="HisKA"/>
    <property type="match status" value="1"/>
</dbReference>
<evidence type="ECO:0000256" key="4">
    <source>
        <dbReference type="ARBA" id="ARBA00022679"/>
    </source>
</evidence>
<dbReference type="OrthoDB" id="9809670at2"/>
<dbReference type="SMART" id="SM00388">
    <property type="entry name" value="HisKA"/>
    <property type="match status" value="1"/>
</dbReference>
<evidence type="ECO:0000259" key="15">
    <source>
        <dbReference type="PROSITE" id="PS01124"/>
    </source>
</evidence>
<keyword evidence="19" id="KW-1185">Reference proteome</keyword>
<dbReference type="PRINTS" id="PR00344">
    <property type="entry name" value="BCTRLSENSOR"/>
</dbReference>
<feature type="domain" description="Response regulatory" evidence="17">
    <location>
        <begin position="656"/>
        <end position="771"/>
    </location>
</feature>
<evidence type="ECO:0000256" key="5">
    <source>
        <dbReference type="ARBA" id="ARBA00022741"/>
    </source>
</evidence>
<dbReference type="PROSITE" id="PS00041">
    <property type="entry name" value="HTH_ARAC_FAMILY_1"/>
    <property type="match status" value="1"/>
</dbReference>
<dbReference type="GO" id="GO:0003700">
    <property type="term" value="F:DNA-binding transcription factor activity"/>
    <property type="evidence" value="ECO:0007669"/>
    <property type="project" value="InterPro"/>
</dbReference>
<feature type="modified residue" description="4-aspartylphosphate" evidence="12">
    <location>
        <position position="704"/>
    </location>
</feature>
<dbReference type="SUPFAM" id="SSF46689">
    <property type="entry name" value="Homeodomain-like"/>
    <property type="match status" value="1"/>
</dbReference>
<dbReference type="SUPFAM" id="SSF47384">
    <property type="entry name" value="Homodimeric domain of signal transducing histidine kinase"/>
    <property type="match status" value="1"/>
</dbReference>
<evidence type="ECO:0000259" key="17">
    <source>
        <dbReference type="PROSITE" id="PS50110"/>
    </source>
</evidence>
<dbReference type="InterPro" id="IPR004358">
    <property type="entry name" value="Sig_transdc_His_kin-like_C"/>
</dbReference>
<evidence type="ECO:0000256" key="2">
    <source>
        <dbReference type="ARBA" id="ARBA00012438"/>
    </source>
</evidence>
<evidence type="ECO:0000256" key="13">
    <source>
        <dbReference type="SAM" id="Coils"/>
    </source>
</evidence>
<proteinExistence type="predicted"/>
<keyword evidence="8" id="KW-0902">Two-component regulatory system</keyword>
<evidence type="ECO:0000256" key="12">
    <source>
        <dbReference type="PROSITE-ProRule" id="PRU00169"/>
    </source>
</evidence>
<keyword evidence="6" id="KW-0418">Kinase</keyword>
<dbReference type="PANTHER" id="PTHR43547:SF2">
    <property type="entry name" value="HYBRID SIGNAL TRANSDUCTION HISTIDINE KINASE C"/>
    <property type="match status" value="1"/>
</dbReference>
<evidence type="ECO:0000256" key="1">
    <source>
        <dbReference type="ARBA" id="ARBA00000085"/>
    </source>
</evidence>
<keyword evidence="14" id="KW-0812">Transmembrane</keyword>
<dbReference type="Gene3D" id="3.40.50.2300">
    <property type="match status" value="3"/>
</dbReference>
<dbReference type="PROSITE" id="PS01124">
    <property type="entry name" value="HTH_ARAC_FAMILY_2"/>
    <property type="match status" value="1"/>
</dbReference>
<comment type="catalytic activity">
    <reaction evidence="1">
        <text>ATP + protein L-histidine = ADP + protein N-phospho-L-histidine.</text>
        <dbReference type="EC" id="2.7.13.3"/>
    </reaction>
</comment>
<dbReference type="SUPFAM" id="SSF55874">
    <property type="entry name" value="ATPase domain of HSP90 chaperone/DNA topoisomerase II/histidine kinase"/>
    <property type="match status" value="1"/>
</dbReference>
<dbReference type="InterPro" id="IPR036890">
    <property type="entry name" value="HATPase_C_sf"/>
</dbReference>
<dbReference type="CDD" id="cd06308">
    <property type="entry name" value="PBP1_sensor_kinase-like"/>
    <property type="match status" value="1"/>
</dbReference>
<keyword evidence="3 12" id="KW-0597">Phosphoprotein</keyword>
<protein>
    <recommendedName>
        <fullName evidence="2">histidine kinase</fullName>
        <ecNumber evidence="2">2.7.13.3</ecNumber>
    </recommendedName>
</protein>
<dbReference type="GO" id="GO:0043565">
    <property type="term" value="F:sequence-specific DNA binding"/>
    <property type="evidence" value="ECO:0007669"/>
    <property type="project" value="InterPro"/>
</dbReference>
<dbReference type="CDD" id="cd17574">
    <property type="entry name" value="REC_OmpR"/>
    <property type="match status" value="1"/>
</dbReference>
<dbReference type="Pfam" id="PF00072">
    <property type="entry name" value="Response_reg"/>
    <property type="match status" value="1"/>
</dbReference>
<evidence type="ECO:0000256" key="10">
    <source>
        <dbReference type="ARBA" id="ARBA00023125"/>
    </source>
</evidence>
<sequence>MFLFGCNNHKQEEKFFIGFSQCIASDHWRRTMLEEMKMELSLHPSAEFLYMDADGNSNRQVKQVREMLKKNIDLLIISPNEAHPLAAVVEEAYNMGIPVILIDRKTSSPHYTAYVGADNYQIGKMAADYIANALLKRKGSVGEVMGLPGSSPAIERSKGFIDQIKKYPEIQVKFQFYGDWLKEQAENQLRSHQSKLKGTDIIFAHNDVMASGSWNVLKELDLQKETKVIGVDALPGARAGLELVGNKTLTASLLYPTGGKEAISTAFAILSNKPFQKENVLQTVVIDSTNVELMKMQWAKFSSQQKDIERQKGLLEDQLEIYNNQRLVLNVIVITLVLVVVFGGLAFHSLLENRKINKRLELKNAEIIDQKNQLIEMSAKAEQATETKLNFFTNISHEFRTPLTLIISPLEDLLKDPKVNQLSGNNLRMINKNVFRLLKLVNQLIDYRKIEHDKFEIRAAAGNLVQFLTELLEHFRHLANKRNIDLRLIGGGKEMMAWFDADILDKVMFNLLSNALKFTADNGRIYVHLSSTAEQFIISIEDNGIGMDETALQNIFEEFYQVGSGQSRGSGLGLSLSKELITLHKGTIDVESEKWKGTTFTVKLPLNNAGLAKPEDSRYQDKNSRLYDQVKIYTTDLEENLKTTKDQTFNPLKEQTMLIVEDNPDLLQYLSEKFEHDYEVFSASTLHSGILEAYEKIPDVIISDVVLPDGSGTDLANKLKTDFRTSHIPIILLTAKGSIEQQINGVQSMADLYLTKPFNFDYLHANVENLLRNRGILKEHYTSDISAGAKKTTASLLDKKFLNEFSGIVEHNLSNEDFSVEDLCRSIGISRIQLYRKVKALLNCSISDYILNRRLKKAKYYLSNEDHTIAEVSYMVGISSATYFSTVFKARYGTTPSEFRKAMVKNGN</sequence>
<dbReference type="Gene3D" id="3.30.565.10">
    <property type="entry name" value="Histidine kinase-like ATPase, C-terminal domain"/>
    <property type="match status" value="1"/>
</dbReference>
<dbReference type="PROSITE" id="PS50109">
    <property type="entry name" value="HIS_KIN"/>
    <property type="match status" value="1"/>
</dbReference>
<dbReference type="CDD" id="cd00075">
    <property type="entry name" value="HATPase"/>
    <property type="match status" value="1"/>
</dbReference>
<dbReference type="SMART" id="SM00342">
    <property type="entry name" value="HTH_ARAC"/>
    <property type="match status" value="1"/>
</dbReference>
<evidence type="ECO:0000313" key="19">
    <source>
        <dbReference type="Proteomes" id="UP000253961"/>
    </source>
</evidence>
<dbReference type="InterPro" id="IPR005467">
    <property type="entry name" value="His_kinase_dom"/>
</dbReference>
<dbReference type="InterPro" id="IPR018060">
    <property type="entry name" value="HTH_AraC"/>
</dbReference>
<dbReference type="Pfam" id="PF13407">
    <property type="entry name" value="Peripla_BP_4"/>
    <property type="match status" value="1"/>
</dbReference>
<feature type="transmembrane region" description="Helical" evidence="14">
    <location>
        <begin position="327"/>
        <end position="351"/>
    </location>
</feature>
<feature type="coiled-coil region" evidence="13">
    <location>
        <begin position="353"/>
        <end position="387"/>
    </location>
</feature>
<dbReference type="FunFam" id="1.10.287.130:FF:000045">
    <property type="entry name" value="Two-component system sensor histidine kinase/response regulator"/>
    <property type="match status" value="1"/>
</dbReference>
<keyword evidence="13" id="KW-0175">Coiled coil</keyword>
<keyword evidence="9" id="KW-0805">Transcription regulation</keyword>
<dbReference type="SMART" id="SM00387">
    <property type="entry name" value="HATPase_c"/>
    <property type="match status" value="1"/>
</dbReference>
<keyword evidence="4" id="KW-0808">Transferase</keyword>
<gene>
    <name evidence="18" type="ORF">DU508_22965</name>
</gene>
<dbReference type="InterPro" id="IPR001789">
    <property type="entry name" value="Sig_transdc_resp-reg_receiver"/>
</dbReference>
<dbReference type="InterPro" id="IPR036097">
    <property type="entry name" value="HisK_dim/P_sf"/>
</dbReference>
<dbReference type="InterPro" id="IPR018062">
    <property type="entry name" value="HTH_AraC-typ_CS"/>
</dbReference>